<dbReference type="GO" id="GO:0030731">
    <property type="term" value="F:guanidinoacetate N-methyltransferase activity"/>
    <property type="evidence" value="ECO:0007669"/>
    <property type="project" value="TreeGrafter"/>
</dbReference>
<dbReference type="Proteomes" id="UP000203826">
    <property type="component" value="Segment"/>
</dbReference>
<protein>
    <recommendedName>
        <fullName evidence="3">Methyltransferase</fullName>
    </recommendedName>
</protein>
<reference evidence="1 2" key="1">
    <citation type="journal article" date="2015" name="Genome Announc.">
        <title>The 474-Kilobase-Pair Complete Genome Sequence of CeV-01B, a Virus Infecting Haptolina (Chrysochromulina) ericina (Prymnesiophyceae).</title>
        <authorList>
            <person name="Gallot-Lavallee L."/>
            <person name="Pagarete A."/>
            <person name="Legendre M."/>
            <person name="Santini S."/>
            <person name="Sandaa R.A."/>
            <person name="Himmelbauer H."/>
            <person name="Ogata H."/>
            <person name="Bratbak G."/>
            <person name="Claverie J.M."/>
        </authorList>
    </citation>
    <scope>NUCLEOTIDE SEQUENCE [LARGE SCALE GENOMIC DNA]</scope>
    <source>
        <strain evidence="1">CeV-01B</strain>
    </source>
</reference>
<proteinExistence type="predicted"/>
<dbReference type="KEGG" id="vg:26049045"/>
<evidence type="ECO:0008006" key="3">
    <source>
        <dbReference type="Google" id="ProtNLM"/>
    </source>
</evidence>
<dbReference type="EMBL" id="KT820662">
    <property type="protein sequence ID" value="ALH23084.1"/>
    <property type="molecule type" value="Genomic_DNA"/>
</dbReference>
<organism evidence="1 2">
    <name type="scientific">Chrysochromulina ericina virus CeV-01B</name>
    <dbReference type="NCBI Taxonomy" id="3070830"/>
    <lineage>
        <taxon>Viruses</taxon>
        <taxon>Varidnaviria</taxon>
        <taxon>Bamfordvirae</taxon>
        <taxon>Nucleocytoviricota</taxon>
        <taxon>Megaviricetes</taxon>
        <taxon>Imitervirales</taxon>
        <taxon>Mesomimiviridae</taxon>
        <taxon>Tethysvirus</taxon>
        <taxon>Tethysvirus raunefjordenense</taxon>
    </lineage>
</organism>
<dbReference type="PANTHER" id="PTHR32379">
    <property type="entry name" value="GUANIDINOACETATE N-METHYLTRANSFERASE"/>
    <property type="match status" value="1"/>
</dbReference>
<dbReference type="PANTHER" id="PTHR32379:SF1">
    <property type="entry name" value="GUANIDINOACETATE N-METHYLTRANSFERASE"/>
    <property type="match status" value="1"/>
</dbReference>
<gene>
    <name evidence="1" type="ORF">ceV_178</name>
</gene>
<dbReference type="GO" id="GO:0006601">
    <property type="term" value="P:creatine biosynthetic process"/>
    <property type="evidence" value="ECO:0007669"/>
    <property type="project" value="TreeGrafter"/>
</dbReference>
<accession>A0A0N9QX47</accession>
<dbReference type="SUPFAM" id="SSF53335">
    <property type="entry name" value="S-adenosyl-L-methionine-dependent methyltransferases"/>
    <property type="match status" value="1"/>
</dbReference>
<evidence type="ECO:0000313" key="2">
    <source>
        <dbReference type="Proteomes" id="UP000203826"/>
    </source>
</evidence>
<dbReference type="InterPro" id="IPR051038">
    <property type="entry name" value="RMT2/GAMT_Mtase"/>
</dbReference>
<sequence length="432" mass="50814">MKLKYTRDICGQEILTDENNQHQVMMEWEKPYMEKTIELFQPFGRVLEIGFGMAYSATNICDCSSVTEYNVIECSPVVWKKFEIWRVEQLEKRPELIINLIKGRWEDVIDDEGIFDSIYFDDYNREKRPKQRSDDFTMKILKNHTRIGSKFSFYSTASVNAYQNVKCLSCVIHKYNIDIPKYCNYARGTEMYVPVYIKISDDIDDLEKNIVGYDVEKTKEAYKNQLEKYNNYVSNNKGPKGQLIVVDNFYNNAMETRNYILTQEFKVRGNYPGQRTRSYATIELKNIIEKYIEPIAGKITDWPMHKEGEDVYNGAFQYTTSRERSWIHNDGFNNWAAVCYLTPNAPVTSGTGFYKFHDGTRNCLESEGRGNKELIDKASQDMTKWQLVDQIGNVFNRLVIFNSFNYHMSQEYFGTDKNDGRLFQVFFFSTER</sequence>
<keyword evidence="2" id="KW-1185">Reference proteome</keyword>
<dbReference type="InterPro" id="IPR029063">
    <property type="entry name" value="SAM-dependent_MTases_sf"/>
</dbReference>
<evidence type="ECO:0000313" key="1">
    <source>
        <dbReference type="EMBL" id="ALH23084.1"/>
    </source>
</evidence>
<name>A0A0N9QX47_9VIRU</name>
<dbReference type="Gene3D" id="3.40.50.150">
    <property type="entry name" value="Vaccinia Virus protein VP39"/>
    <property type="match status" value="1"/>
</dbReference>